<evidence type="ECO:0000313" key="4">
    <source>
        <dbReference type="Proteomes" id="UP000324748"/>
    </source>
</evidence>
<name>A0A5B0SK06_PUCGR</name>
<keyword evidence="4" id="KW-1185">Reference proteome</keyword>
<keyword evidence="1" id="KW-0732">Signal</keyword>
<dbReference type="EMBL" id="VSWC01000105">
    <property type="protein sequence ID" value="KAA1087763.1"/>
    <property type="molecule type" value="Genomic_DNA"/>
</dbReference>
<evidence type="ECO:0000256" key="1">
    <source>
        <dbReference type="SAM" id="SignalP"/>
    </source>
</evidence>
<dbReference type="Proteomes" id="UP000325313">
    <property type="component" value="Unassembled WGS sequence"/>
</dbReference>
<evidence type="ECO:0000313" key="2">
    <source>
        <dbReference type="EMBL" id="KAA1087763.1"/>
    </source>
</evidence>
<dbReference type="EMBL" id="VDEP01000003">
    <property type="protein sequence ID" value="KAA1138150.1"/>
    <property type="molecule type" value="Genomic_DNA"/>
</dbReference>
<evidence type="ECO:0000313" key="3">
    <source>
        <dbReference type="EMBL" id="KAA1138150.1"/>
    </source>
</evidence>
<reference evidence="4 5" key="1">
    <citation type="submission" date="2019-05" db="EMBL/GenBank/DDBJ databases">
        <title>Emergence of the Ug99 lineage of the wheat stem rust pathogen through somatic hybridization.</title>
        <authorList>
            <person name="Li F."/>
            <person name="Upadhyaya N.M."/>
            <person name="Sperschneider J."/>
            <person name="Matny O."/>
            <person name="Nguyen-Phuc H."/>
            <person name="Mago R."/>
            <person name="Raley C."/>
            <person name="Miller M.E."/>
            <person name="Silverstein K.A.T."/>
            <person name="Henningsen E."/>
            <person name="Hirsch C.D."/>
            <person name="Visser B."/>
            <person name="Pretorius Z.A."/>
            <person name="Steffenson B.J."/>
            <person name="Schwessinger B."/>
            <person name="Dodds P.N."/>
            <person name="Figueroa M."/>
        </authorList>
    </citation>
    <scope>NUCLEOTIDE SEQUENCE [LARGE SCALE GENOMIC DNA]</scope>
    <source>
        <strain evidence="2">21-0</strain>
        <strain evidence="3 5">Ug99</strain>
    </source>
</reference>
<organism evidence="3 5">
    <name type="scientific">Puccinia graminis f. sp. tritici</name>
    <dbReference type="NCBI Taxonomy" id="56615"/>
    <lineage>
        <taxon>Eukaryota</taxon>
        <taxon>Fungi</taxon>
        <taxon>Dikarya</taxon>
        <taxon>Basidiomycota</taxon>
        <taxon>Pucciniomycotina</taxon>
        <taxon>Pucciniomycetes</taxon>
        <taxon>Pucciniales</taxon>
        <taxon>Pucciniaceae</taxon>
        <taxon>Puccinia</taxon>
    </lineage>
</organism>
<accession>A0A5B0SK06</accession>
<proteinExistence type="predicted"/>
<gene>
    <name evidence="2" type="ORF">PGT21_036429</name>
    <name evidence="3" type="ORF">PGTUg99_007836</name>
</gene>
<feature type="chain" id="PRO_5036366717" evidence="1">
    <location>
        <begin position="16"/>
        <end position="55"/>
    </location>
</feature>
<comment type="caution">
    <text evidence="3">The sequence shown here is derived from an EMBL/GenBank/DDBJ whole genome shotgun (WGS) entry which is preliminary data.</text>
</comment>
<feature type="signal peptide" evidence="1">
    <location>
        <begin position="1"/>
        <end position="15"/>
    </location>
</feature>
<dbReference type="Proteomes" id="UP000324748">
    <property type="component" value="Unassembled WGS sequence"/>
</dbReference>
<evidence type="ECO:0000313" key="5">
    <source>
        <dbReference type="Proteomes" id="UP000325313"/>
    </source>
</evidence>
<protein>
    <submittedName>
        <fullName evidence="3">Uncharacterized protein</fullName>
    </submittedName>
</protein>
<dbReference type="AlphaFoldDB" id="A0A5B0SK06"/>
<sequence length="55" mass="6155">MLALVIILHLSQAAALFYRCDPHFSIVDGRASCWPDANTEYSCKLTSCSSCELRF</sequence>